<comment type="caution">
    <text evidence="2">The sequence shown here is derived from an EMBL/GenBank/DDBJ whole genome shotgun (WGS) entry which is preliminary data.</text>
</comment>
<reference evidence="2 3" key="1">
    <citation type="journal article" date="2016" name="Genome Biol. Evol.">
        <title>Gene Family Evolution Reflects Adaptation to Soil Environmental Stressors in the Genome of the Collembolan Orchesella cincta.</title>
        <authorList>
            <person name="Faddeeva-Vakhrusheva A."/>
            <person name="Derks M.F."/>
            <person name="Anvar S.Y."/>
            <person name="Agamennone V."/>
            <person name="Suring W."/>
            <person name="Smit S."/>
            <person name="van Straalen N.M."/>
            <person name="Roelofs D."/>
        </authorList>
    </citation>
    <scope>NUCLEOTIDE SEQUENCE [LARGE SCALE GENOMIC DNA]</scope>
    <source>
        <tissue evidence="2">Mixed pool</tissue>
    </source>
</reference>
<name>A0A1D2N6K3_ORCCI</name>
<evidence type="ECO:0000313" key="2">
    <source>
        <dbReference type="EMBL" id="ODN00903.1"/>
    </source>
</evidence>
<dbReference type="AlphaFoldDB" id="A0A1D2N6K3"/>
<keyword evidence="3" id="KW-1185">Reference proteome</keyword>
<organism evidence="2 3">
    <name type="scientific">Orchesella cincta</name>
    <name type="common">Springtail</name>
    <name type="synonym">Podura cincta</name>
    <dbReference type="NCBI Taxonomy" id="48709"/>
    <lineage>
        <taxon>Eukaryota</taxon>
        <taxon>Metazoa</taxon>
        <taxon>Ecdysozoa</taxon>
        <taxon>Arthropoda</taxon>
        <taxon>Hexapoda</taxon>
        <taxon>Collembola</taxon>
        <taxon>Entomobryomorpha</taxon>
        <taxon>Entomobryoidea</taxon>
        <taxon>Orchesellidae</taxon>
        <taxon>Orchesellinae</taxon>
        <taxon>Orchesella</taxon>
    </lineage>
</organism>
<keyword evidence="1" id="KW-0472">Membrane</keyword>
<keyword evidence="1" id="KW-1133">Transmembrane helix</keyword>
<gene>
    <name evidence="2" type="ORF">Ocin01_05770</name>
</gene>
<accession>A0A1D2N6K3</accession>
<feature type="transmembrane region" description="Helical" evidence="1">
    <location>
        <begin position="6"/>
        <end position="27"/>
    </location>
</feature>
<evidence type="ECO:0000313" key="3">
    <source>
        <dbReference type="Proteomes" id="UP000094527"/>
    </source>
</evidence>
<protein>
    <submittedName>
        <fullName evidence="2">Uncharacterized protein</fullName>
    </submittedName>
</protein>
<sequence length="144" mass="16047">MEALLLALLALFGVIVIMKLMICSCYMGMQRRRRDDTVPILDEDDLASRLAGKLFIALTIQDTSQSRLRSRARREPPPTFDQALVSSRPVSYIDVEEDPPTYEEYLKSSPSENVYLESSSANPTDIVIGLDTMSVTSLTIESNA</sequence>
<dbReference type="Proteomes" id="UP000094527">
    <property type="component" value="Unassembled WGS sequence"/>
</dbReference>
<dbReference type="EMBL" id="LJIJ01000182">
    <property type="protein sequence ID" value="ODN00903.1"/>
    <property type="molecule type" value="Genomic_DNA"/>
</dbReference>
<keyword evidence="1" id="KW-0812">Transmembrane</keyword>
<evidence type="ECO:0000256" key="1">
    <source>
        <dbReference type="SAM" id="Phobius"/>
    </source>
</evidence>
<proteinExistence type="predicted"/>